<proteinExistence type="predicted"/>
<name>A0A7J7LQC7_9MAGN</name>
<organism evidence="1 2">
    <name type="scientific">Kingdonia uniflora</name>
    <dbReference type="NCBI Taxonomy" id="39325"/>
    <lineage>
        <taxon>Eukaryota</taxon>
        <taxon>Viridiplantae</taxon>
        <taxon>Streptophyta</taxon>
        <taxon>Embryophyta</taxon>
        <taxon>Tracheophyta</taxon>
        <taxon>Spermatophyta</taxon>
        <taxon>Magnoliopsida</taxon>
        <taxon>Ranunculales</taxon>
        <taxon>Circaeasteraceae</taxon>
        <taxon>Kingdonia</taxon>
    </lineage>
</organism>
<accession>A0A7J7LQC7</accession>
<protein>
    <submittedName>
        <fullName evidence="1">Uncharacterized protein</fullName>
    </submittedName>
</protein>
<reference evidence="1 2" key="1">
    <citation type="journal article" date="2020" name="IScience">
        <title>Genome Sequencing of the Endangered Kingdonia uniflora (Circaeasteraceae, Ranunculales) Reveals Potential Mechanisms of Evolutionary Specialization.</title>
        <authorList>
            <person name="Sun Y."/>
            <person name="Deng T."/>
            <person name="Zhang A."/>
            <person name="Moore M.J."/>
            <person name="Landis J.B."/>
            <person name="Lin N."/>
            <person name="Zhang H."/>
            <person name="Zhang X."/>
            <person name="Huang J."/>
            <person name="Zhang X."/>
            <person name="Sun H."/>
            <person name="Wang H."/>
        </authorList>
    </citation>
    <scope>NUCLEOTIDE SEQUENCE [LARGE SCALE GENOMIC DNA]</scope>
    <source>
        <strain evidence="1">TB1705</strain>
        <tissue evidence="1">Leaf</tissue>
    </source>
</reference>
<comment type="caution">
    <text evidence="1">The sequence shown here is derived from an EMBL/GenBank/DDBJ whole genome shotgun (WGS) entry which is preliminary data.</text>
</comment>
<gene>
    <name evidence="1" type="ORF">GIB67_017767</name>
</gene>
<dbReference type="Proteomes" id="UP000541444">
    <property type="component" value="Unassembled WGS sequence"/>
</dbReference>
<keyword evidence="2" id="KW-1185">Reference proteome</keyword>
<evidence type="ECO:0000313" key="1">
    <source>
        <dbReference type="EMBL" id="KAF6144748.1"/>
    </source>
</evidence>
<sequence>MPVKYLISWNTVIHGYFKLGEVTRTYLNSSLARAALEIPVPSKPNYSSLSIV</sequence>
<dbReference type="AlphaFoldDB" id="A0A7J7LQC7"/>
<evidence type="ECO:0000313" key="2">
    <source>
        <dbReference type="Proteomes" id="UP000541444"/>
    </source>
</evidence>
<dbReference type="EMBL" id="JACGCM010002113">
    <property type="protein sequence ID" value="KAF6144748.1"/>
    <property type="molecule type" value="Genomic_DNA"/>
</dbReference>